<gene>
    <name evidence="3" type="ORF">MNBD_UNCLBAC01-1069</name>
</gene>
<dbReference type="AlphaFoldDB" id="A0A3B1DTQ2"/>
<dbReference type="PANTHER" id="PTHR30590">
    <property type="entry name" value="INNER MEMBRANE PROTEIN"/>
    <property type="match status" value="1"/>
</dbReference>
<dbReference type="Pfam" id="PF04235">
    <property type="entry name" value="DUF418"/>
    <property type="match status" value="1"/>
</dbReference>
<evidence type="ECO:0000256" key="1">
    <source>
        <dbReference type="SAM" id="Phobius"/>
    </source>
</evidence>
<keyword evidence="1" id="KW-0472">Membrane</keyword>
<feature type="domain" description="DUF418" evidence="2">
    <location>
        <begin position="5"/>
        <end position="80"/>
    </location>
</feature>
<evidence type="ECO:0000313" key="3">
    <source>
        <dbReference type="EMBL" id="VAX35225.1"/>
    </source>
</evidence>
<feature type="transmembrane region" description="Helical" evidence="1">
    <location>
        <begin position="12"/>
        <end position="33"/>
    </location>
</feature>
<feature type="non-terminal residue" evidence="3">
    <location>
        <position position="1"/>
    </location>
</feature>
<evidence type="ECO:0000259" key="2">
    <source>
        <dbReference type="Pfam" id="PF04235"/>
    </source>
</evidence>
<name>A0A3B1DTQ2_9ZZZZ</name>
<dbReference type="PANTHER" id="PTHR30590:SF3">
    <property type="entry name" value="HYPOTHETICAL MEMBRANE SPANNING PROTEIN"/>
    <property type="match status" value="1"/>
</dbReference>
<sequence>SLFVKQMISTGQLALSNYFFHVVIGMLFLEFFYGKLEYAFSIEFALGYAIVFSVLIVVFSHLWRKKFKQGPLEYLMRKITG</sequence>
<accession>A0A3B1DTQ2</accession>
<keyword evidence="1" id="KW-0812">Transmembrane</keyword>
<dbReference type="InterPro" id="IPR052529">
    <property type="entry name" value="Bact_Transport_Assoc"/>
</dbReference>
<reference evidence="3" key="1">
    <citation type="submission" date="2018-06" db="EMBL/GenBank/DDBJ databases">
        <authorList>
            <person name="Zhirakovskaya E."/>
        </authorList>
    </citation>
    <scope>NUCLEOTIDE SEQUENCE</scope>
</reference>
<keyword evidence="1" id="KW-1133">Transmembrane helix</keyword>
<dbReference type="InterPro" id="IPR007349">
    <property type="entry name" value="DUF418"/>
</dbReference>
<organism evidence="3">
    <name type="scientific">hydrothermal vent metagenome</name>
    <dbReference type="NCBI Taxonomy" id="652676"/>
    <lineage>
        <taxon>unclassified sequences</taxon>
        <taxon>metagenomes</taxon>
        <taxon>ecological metagenomes</taxon>
    </lineage>
</organism>
<dbReference type="EMBL" id="UOGJ01000038">
    <property type="protein sequence ID" value="VAX35225.1"/>
    <property type="molecule type" value="Genomic_DNA"/>
</dbReference>
<proteinExistence type="predicted"/>
<feature type="transmembrane region" description="Helical" evidence="1">
    <location>
        <begin position="45"/>
        <end position="63"/>
    </location>
</feature>
<protein>
    <recommendedName>
        <fullName evidence="2">DUF418 domain-containing protein</fullName>
    </recommendedName>
</protein>